<organism evidence="2 3">
    <name type="scientific">Sinanodonta woodiana</name>
    <name type="common">Chinese pond mussel</name>
    <name type="synonym">Anodonta woodiana</name>
    <dbReference type="NCBI Taxonomy" id="1069815"/>
    <lineage>
        <taxon>Eukaryota</taxon>
        <taxon>Metazoa</taxon>
        <taxon>Spiralia</taxon>
        <taxon>Lophotrochozoa</taxon>
        <taxon>Mollusca</taxon>
        <taxon>Bivalvia</taxon>
        <taxon>Autobranchia</taxon>
        <taxon>Heteroconchia</taxon>
        <taxon>Palaeoheterodonta</taxon>
        <taxon>Unionida</taxon>
        <taxon>Unionoidea</taxon>
        <taxon>Unionidae</taxon>
        <taxon>Unioninae</taxon>
        <taxon>Sinanodonta</taxon>
    </lineage>
</organism>
<dbReference type="InterPro" id="IPR036179">
    <property type="entry name" value="Ig-like_dom_sf"/>
</dbReference>
<feature type="transmembrane region" description="Helical" evidence="1">
    <location>
        <begin position="143"/>
        <end position="168"/>
    </location>
</feature>
<keyword evidence="1" id="KW-0472">Membrane</keyword>
<evidence type="ECO:0000313" key="2">
    <source>
        <dbReference type="EMBL" id="KAL3886342.1"/>
    </source>
</evidence>
<evidence type="ECO:0008006" key="4">
    <source>
        <dbReference type="Google" id="ProtNLM"/>
    </source>
</evidence>
<keyword evidence="3" id="KW-1185">Reference proteome</keyword>
<dbReference type="InterPro" id="IPR013783">
    <property type="entry name" value="Ig-like_fold"/>
</dbReference>
<dbReference type="Gene3D" id="2.60.40.10">
    <property type="entry name" value="Immunoglobulins"/>
    <property type="match status" value="1"/>
</dbReference>
<keyword evidence="1" id="KW-1133">Transmembrane helix</keyword>
<dbReference type="EMBL" id="JBJQND010000002">
    <property type="protein sequence ID" value="KAL3886342.1"/>
    <property type="molecule type" value="Genomic_DNA"/>
</dbReference>
<sequence>MHISTADPFLGFTGCNATLQWDMSNSSYEQEHTALRIIGNDGGVIATKESDQCMNGPLHVYLSLNESLVYLEENITFKVKCSASCFPACIYRWESFYINVDNEELVILNFNNILSGEYTCTATNRETGVTAKSYPLVLHAKGLSMYLLCAGLVIVAVCLIVVGAFIFVTHRNKYNSTRLVNEPCGGPTNRKITEAFLRLEKRDRPLPIPAVSDSLHRIPRRSWYIKRNRKSISLHSFVNHDQTLWRPVRQSLSLQSLIQLSNEIGRRPNSDDSLCKPYRSTKARRFSTGISETGIKPEKLYSKVQRNKKVGYNEQNADAISSGMSNVRPQSSAHDQEEMYSTIDETGLSEYDYVRVNYQVEYIQETQGNTDAGIYEYDYAFLPHL</sequence>
<evidence type="ECO:0000256" key="1">
    <source>
        <dbReference type="SAM" id="Phobius"/>
    </source>
</evidence>
<dbReference type="SUPFAM" id="SSF48726">
    <property type="entry name" value="Immunoglobulin"/>
    <property type="match status" value="1"/>
</dbReference>
<dbReference type="AlphaFoldDB" id="A0ABD3XMS3"/>
<protein>
    <recommendedName>
        <fullName evidence="4">Ig-like domain-containing protein</fullName>
    </recommendedName>
</protein>
<reference evidence="2 3" key="1">
    <citation type="submission" date="2024-11" db="EMBL/GenBank/DDBJ databases">
        <title>Chromosome-level genome assembly of the freshwater bivalve Anodonta woodiana.</title>
        <authorList>
            <person name="Chen X."/>
        </authorList>
    </citation>
    <scope>NUCLEOTIDE SEQUENCE [LARGE SCALE GENOMIC DNA]</scope>
    <source>
        <strain evidence="2">MN2024</strain>
        <tissue evidence="2">Gills</tissue>
    </source>
</reference>
<comment type="caution">
    <text evidence="2">The sequence shown here is derived from an EMBL/GenBank/DDBJ whole genome shotgun (WGS) entry which is preliminary data.</text>
</comment>
<accession>A0ABD3XMS3</accession>
<proteinExistence type="predicted"/>
<evidence type="ECO:0000313" key="3">
    <source>
        <dbReference type="Proteomes" id="UP001634394"/>
    </source>
</evidence>
<dbReference type="Proteomes" id="UP001634394">
    <property type="component" value="Unassembled WGS sequence"/>
</dbReference>
<gene>
    <name evidence="2" type="ORF">ACJMK2_026341</name>
</gene>
<keyword evidence="1" id="KW-0812">Transmembrane</keyword>
<name>A0ABD3XMS3_SINWO</name>